<dbReference type="PROSITE" id="PS50931">
    <property type="entry name" value="HTH_LYSR"/>
    <property type="match status" value="1"/>
</dbReference>
<dbReference type="Proteomes" id="UP000031672">
    <property type="component" value="Unassembled WGS sequence"/>
</dbReference>
<comment type="caution">
    <text evidence="6">The sequence shown here is derived from an EMBL/GenBank/DDBJ whole genome shotgun (WGS) entry which is preliminary data.</text>
</comment>
<dbReference type="GO" id="GO:0003677">
    <property type="term" value="F:DNA binding"/>
    <property type="evidence" value="ECO:0007669"/>
    <property type="project" value="UniProtKB-KW"/>
</dbReference>
<proteinExistence type="inferred from homology"/>
<dbReference type="FunFam" id="1.10.10.10:FF:000001">
    <property type="entry name" value="LysR family transcriptional regulator"/>
    <property type="match status" value="1"/>
</dbReference>
<name>A0A0C2K0A1_9VIBR</name>
<dbReference type="PRINTS" id="PR00039">
    <property type="entry name" value="HTHLYSR"/>
</dbReference>
<protein>
    <submittedName>
        <fullName evidence="6">LysR family transcriptional regulator</fullName>
    </submittedName>
</protein>
<dbReference type="Pfam" id="PF03466">
    <property type="entry name" value="LysR_substrate"/>
    <property type="match status" value="1"/>
</dbReference>
<keyword evidence="4" id="KW-0804">Transcription</keyword>
<dbReference type="OrthoDB" id="646694at2"/>
<dbReference type="CDD" id="cd08414">
    <property type="entry name" value="PBP2_LTTR_aromatics_like"/>
    <property type="match status" value="1"/>
</dbReference>
<keyword evidence="2" id="KW-0805">Transcription regulation</keyword>
<organism evidence="6 7">
    <name type="scientific">Vibrio renipiscarius</name>
    <dbReference type="NCBI Taxonomy" id="1461322"/>
    <lineage>
        <taxon>Bacteria</taxon>
        <taxon>Pseudomonadati</taxon>
        <taxon>Pseudomonadota</taxon>
        <taxon>Gammaproteobacteria</taxon>
        <taxon>Vibrionales</taxon>
        <taxon>Vibrionaceae</taxon>
        <taxon>Vibrio</taxon>
    </lineage>
</organism>
<dbReference type="InterPro" id="IPR000847">
    <property type="entry name" value="LysR_HTH_N"/>
</dbReference>
<dbReference type="Gene3D" id="3.40.190.10">
    <property type="entry name" value="Periplasmic binding protein-like II"/>
    <property type="match status" value="2"/>
</dbReference>
<accession>A0A0C2NRJ0</accession>
<reference evidence="6 7" key="1">
    <citation type="submission" date="2014-11" db="EMBL/GenBank/DDBJ databases">
        <title>Draft Genome Sequence of Vibrio piscirenalis strains CECT 8603T and CECT 8604, two marine Gammaproteobacterium isolated from cultured gilthead sea bream (Sparus aurata).</title>
        <authorList>
            <person name="Arahal D.R."/>
            <person name="Rodrigo-Torres L."/>
            <person name="Lucena T."/>
            <person name="Pujalte M.J."/>
        </authorList>
    </citation>
    <scope>NUCLEOTIDE SEQUENCE [LARGE SCALE GENOMIC DNA]</scope>
    <source>
        <strain evidence="6 7">DCR 1-4-2</strain>
    </source>
</reference>
<evidence type="ECO:0000259" key="5">
    <source>
        <dbReference type="PROSITE" id="PS50931"/>
    </source>
</evidence>
<dbReference type="InterPro" id="IPR036390">
    <property type="entry name" value="WH_DNA-bd_sf"/>
</dbReference>
<keyword evidence="3" id="KW-0238">DNA-binding</keyword>
<dbReference type="GO" id="GO:0032993">
    <property type="term" value="C:protein-DNA complex"/>
    <property type="evidence" value="ECO:0007669"/>
    <property type="project" value="TreeGrafter"/>
</dbReference>
<dbReference type="RefSeq" id="WP_040992956.1">
    <property type="nucleotide sequence ID" value="NZ_JTKH01000025.1"/>
</dbReference>
<evidence type="ECO:0000313" key="7">
    <source>
        <dbReference type="Proteomes" id="UP000031672"/>
    </source>
</evidence>
<dbReference type="Pfam" id="PF00126">
    <property type="entry name" value="HTH_1"/>
    <property type="match status" value="1"/>
</dbReference>
<sequence>MDIKSLKTFVSVVNNKNFSAAARELHTVQPTVSRHISELEAKLGVKLFHRNTHQVELTEAGAIFFPEAFKIIANNKRVIELVNHAGNQKVATLNVGYLATASSFFLPDIIKSFAVSQPETTINLYEMSGKQQYDAITENKVDVIFCREQPLLADPRFSCVEVYSDSLVAVVPRCHPLAEEKEISIYDLRNDKFMMFHQTVWSDVFKHIVQLCKEYGFTPQMTYSPENMRHMATFVSSGLGVSIAPSCIQFVADKHCVCIPIKEMTLTMPLYMYTNKGNESDEVLNFVALCQKNRDHIRAMLS</sequence>
<dbReference type="PANTHER" id="PTHR30346:SF28">
    <property type="entry name" value="HTH-TYPE TRANSCRIPTIONAL REGULATOR CYNR"/>
    <property type="match status" value="1"/>
</dbReference>
<accession>A0A0C2K0A1</accession>
<keyword evidence="7" id="KW-1185">Reference proteome</keyword>
<evidence type="ECO:0000256" key="3">
    <source>
        <dbReference type="ARBA" id="ARBA00023125"/>
    </source>
</evidence>
<dbReference type="AlphaFoldDB" id="A0A0C2K0A1"/>
<dbReference type="SUPFAM" id="SSF53850">
    <property type="entry name" value="Periplasmic binding protein-like II"/>
    <property type="match status" value="1"/>
</dbReference>
<dbReference type="STRING" id="1461322.OJ16_18875"/>
<evidence type="ECO:0000313" key="6">
    <source>
        <dbReference type="EMBL" id="KII75353.1"/>
    </source>
</evidence>
<feature type="domain" description="HTH lysR-type" evidence="5">
    <location>
        <begin position="1"/>
        <end position="58"/>
    </location>
</feature>
<evidence type="ECO:0000256" key="4">
    <source>
        <dbReference type="ARBA" id="ARBA00023163"/>
    </source>
</evidence>
<evidence type="ECO:0000256" key="2">
    <source>
        <dbReference type="ARBA" id="ARBA00023015"/>
    </source>
</evidence>
<gene>
    <name evidence="6" type="ORF">OJ16_18875</name>
</gene>
<dbReference type="PANTHER" id="PTHR30346">
    <property type="entry name" value="TRANSCRIPTIONAL DUAL REGULATOR HCAR-RELATED"/>
    <property type="match status" value="1"/>
</dbReference>
<dbReference type="GO" id="GO:0003700">
    <property type="term" value="F:DNA-binding transcription factor activity"/>
    <property type="evidence" value="ECO:0007669"/>
    <property type="project" value="InterPro"/>
</dbReference>
<dbReference type="InterPro" id="IPR005119">
    <property type="entry name" value="LysR_subst-bd"/>
</dbReference>
<dbReference type="EMBL" id="JTKH01000025">
    <property type="protein sequence ID" value="KII75353.1"/>
    <property type="molecule type" value="Genomic_DNA"/>
</dbReference>
<comment type="similarity">
    <text evidence="1">Belongs to the LysR transcriptional regulatory family.</text>
</comment>
<dbReference type="SUPFAM" id="SSF46785">
    <property type="entry name" value="Winged helix' DNA-binding domain"/>
    <property type="match status" value="1"/>
</dbReference>
<dbReference type="Gene3D" id="1.10.10.10">
    <property type="entry name" value="Winged helix-like DNA-binding domain superfamily/Winged helix DNA-binding domain"/>
    <property type="match status" value="1"/>
</dbReference>
<evidence type="ECO:0000256" key="1">
    <source>
        <dbReference type="ARBA" id="ARBA00009437"/>
    </source>
</evidence>
<dbReference type="InterPro" id="IPR036388">
    <property type="entry name" value="WH-like_DNA-bd_sf"/>
</dbReference>